<reference evidence="5 6" key="2">
    <citation type="journal article" date="2021" name="Int. J. Syst. Evol. Microbiol.">
        <title>Roseibium litorale sp. nov., isolated from a tidal flat sediment and proposal for the reclassification of Labrenzia polysiphoniae as Roseibium polysiphoniae comb. nov.</title>
        <authorList>
            <person name="Liu Y."/>
            <person name="Pei T."/>
            <person name="Du J."/>
            <person name="Chao M."/>
            <person name="Deng M.R."/>
            <person name="Zhu H."/>
        </authorList>
    </citation>
    <scope>NUCLEOTIDE SEQUENCE [LARGE SCALE GENOMIC DNA]</scope>
    <source>
        <strain evidence="5 6">4C16A</strain>
    </source>
</reference>
<dbReference type="EMBL" id="JACYXI010000001">
    <property type="protein sequence ID" value="MBD8890104.1"/>
    <property type="molecule type" value="Genomic_DNA"/>
</dbReference>
<dbReference type="InterPro" id="IPR013196">
    <property type="entry name" value="HTH_11"/>
</dbReference>
<dbReference type="Gene3D" id="1.10.10.10">
    <property type="entry name" value="Winged helix-like DNA-binding domain superfamily/Winged helix DNA-binding domain"/>
    <property type="match status" value="1"/>
</dbReference>
<dbReference type="PANTHER" id="PTHR34580:SF1">
    <property type="entry name" value="PROTEIN PAFC"/>
    <property type="match status" value="1"/>
</dbReference>
<dbReference type="InterPro" id="IPR028349">
    <property type="entry name" value="PafC-like"/>
</dbReference>
<dbReference type="Pfam" id="PF25583">
    <property type="entry name" value="WCX"/>
    <property type="match status" value="1"/>
</dbReference>
<dbReference type="InterPro" id="IPR001034">
    <property type="entry name" value="DeoR_HTH"/>
</dbReference>
<sequence length="359" mass="39681">MRASRLLSILLTLQARGHVTAQELADECEVSLRTIYRDIDALSSAGIPVYSERGSDGGYRLLDGYKTRLNGLSAREADALFLAALPGPAADLGLGAVMNGAKAKLLTALPAGLRDGAAQMQNRFHLDIPAWFAESEQPDFLPEIADAVWNQRQIDILYRSWTAEKQRRLSPLGIVLKSGAWYLVGSAGGDPRTYRISRILDFKASDHTFERPEAFDLAAYWQETTRRLDEELHPYKATLRLSPWGRKMFEALLSPYICAKAKFSEDVDSDGWIRVEIPTGSVRQACVDLLRFGAEVEVLDPPDLRAAMADTARSLAARYLGDPEGFTVSDATEQKPSHDQNRLTGQNPDDHFLACGKKG</sequence>
<feature type="domain" description="HTH deoR-type" evidence="4">
    <location>
        <begin position="2"/>
        <end position="57"/>
    </location>
</feature>
<keyword evidence="2" id="KW-0804">Transcription</keyword>
<evidence type="ECO:0000313" key="6">
    <source>
        <dbReference type="Proteomes" id="UP000632063"/>
    </source>
</evidence>
<keyword evidence="1" id="KW-0805">Transcription regulation</keyword>
<dbReference type="InterPro" id="IPR026881">
    <property type="entry name" value="WYL_dom"/>
</dbReference>
<dbReference type="RefSeq" id="WP_192145560.1">
    <property type="nucleotide sequence ID" value="NZ_JACYXI010000001.1"/>
</dbReference>
<name>A0ABR9CGV3_9HYPH</name>
<evidence type="ECO:0000313" key="5">
    <source>
        <dbReference type="EMBL" id="MBD8890104.1"/>
    </source>
</evidence>
<feature type="region of interest" description="Disordered" evidence="3">
    <location>
        <begin position="326"/>
        <end position="350"/>
    </location>
</feature>
<dbReference type="Pfam" id="PF13280">
    <property type="entry name" value="WYL"/>
    <property type="match status" value="1"/>
</dbReference>
<proteinExistence type="predicted"/>
<evidence type="ECO:0000256" key="3">
    <source>
        <dbReference type="SAM" id="MobiDB-lite"/>
    </source>
</evidence>
<evidence type="ECO:0000256" key="2">
    <source>
        <dbReference type="ARBA" id="ARBA00023163"/>
    </source>
</evidence>
<dbReference type="InterPro" id="IPR036390">
    <property type="entry name" value="WH_DNA-bd_sf"/>
</dbReference>
<organism evidence="5 6">
    <name type="scientific">Roseibium litorale</name>
    <dbReference type="NCBI Taxonomy" id="2803841"/>
    <lineage>
        <taxon>Bacteria</taxon>
        <taxon>Pseudomonadati</taxon>
        <taxon>Pseudomonadota</taxon>
        <taxon>Alphaproteobacteria</taxon>
        <taxon>Hyphomicrobiales</taxon>
        <taxon>Stappiaceae</taxon>
        <taxon>Roseibium</taxon>
    </lineage>
</organism>
<gene>
    <name evidence="5" type="ORF">IG616_00970</name>
</gene>
<accession>A0ABR9CGV3</accession>
<feature type="compositionally biased region" description="Basic and acidic residues" evidence="3">
    <location>
        <begin position="332"/>
        <end position="341"/>
    </location>
</feature>
<dbReference type="PIRSF" id="PIRSF016838">
    <property type="entry name" value="PafC"/>
    <property type="match status" value="1"/>
</dbReference>
<dbReference type="InterPro" id="IPR036388">
    <property type="entry name" value="WH-like_DNA-bd_sf"/>
</dbReference>
<dbReference type="InterPro" id="IPR057727">
    <property type="entry name" value="WCX_dom"/>
</dbReference>
<keyword evidence="6" id="KW-1185">Reference proteome</keyword>
<evidence type="ECO:0000256" key="1">
    <source>
        <dbReference type="ARBA" id="ARBA00023015"/>
    </source>
</evidence>
<dbReference type="Pfam" id="PF08279">
    <property type="entry name" value="HTH_11"/>
    <property type="match status" value="1"/>
</dbReference>
<dbReference type="PROSITE" id="PS52050">
    <property type="entry name" value="WYL"/>
    <property type="match status" value="1"/>
</dbReference>
<dbReference type="SUPFAM" id="SSF46785">
    <property type="entry name" value="Winged helix' DNA-binding domain"/>
    <property type="match status" value="1"/>
</dbReference>
<dbReference type="Proteomes" id="UP000632063">
    <property type="component" value="Unassembled WGS sequence"/>
</dbReference>
<evidence type="ECO:0000259" key="4">
    <source>
        <dbReference type="PROSITE" id="PS51000"/>
    </source>
</evidence>
<dbReference type="InterPro" id="IPR051534">
    <property type="entry name" value="CBASS_pafABC_assoc_protein"/>
</dbReference>
<dbReference type="PANTHER" id="PTHR34580">
    <property type="match status" value="1"/>
</dbReference>
<reference evidence="6" key="1">
    <citation type="submission" date="2020-09" db="EMBL/GenBank/DDBJ databases">
        <title>The genome sequence of strain Labrenzia suaedae 4C16A.</title>
        <authorList>
            <person name="Liu Y."/>
        </authorList>
    </citation>
    <scope>NUCLEOTIDE SEQUENCE [LARGE SCALE GENOMIC DNA]</scope>
    <source>
        <strain evidence="6">4C16A</strain>
    </source>
</reference>
<dbReference type="PROSITE" id="PS51000">
    <property type="entry name" value="HTH_DEOR_2"/>
    <property type="match status" value="1"/>
</dbReference>
<comment type="caution">
    <text evidence="5">The sequence shown here is derived from an EMBL/GenBank/DDBJ whole genome shotgun (WGS) entry which is preliminary data.</text>
</comment>
<protein>
    <submittedName>
        <fullName evidence="5">YafY family transcriptional regulator</fullName>
    </submittedName>
</protein>